<protein>
    <recommendedName>
        <fullName evidence="3">GxxExxY protein</fullName>
    </recommendedName>
</protein>
<dbReference type="EMBL" id="RJSE01000001">
    <property type="protein sequence ID" value="RNL66272.1"/>
    <property type="molecule type" value="Genomic_DNA"/>
</dbReference>
<organism evidence="1 2">
    <name type="scientific">Nocardioides marmoriginsengisoli</name>
    <dbReference type="NCBI Taxonomy" id="661483"/>
    <lineage>
        <taxon>Bacteria</taxon>
        <taxon>Bacillati</taxon>
        <taxon>Actinomycetota</taxon>
        <taxon>Actinomycetes</taxon>
        <taxon>Propionibacteriales</taxon>
        <taxon>Nocardioidaceae</taxon>
        <taxon>Nocardioides</taxon>
    </lineage>
</organism>
<gene>
    <name evidence="1" type="ORF">EFK50_01195</name>
</gene>
<evidence type="ECO:0000313" key="1">
    <source>
        <dbReference type="EMBL" id="RNL66272.1"/>
    </source>
</evidence>
<evidence type="ECO:0000313" key="2">
    <source>
        <dbReference type="Proteomes" id="UP000267128"/>
    </source>
</evidence>
<sequence length="122" mass="13175">MSTTTATLDQVISTLTGYRYAYTDEHALHRGIDAALTVAGIQFVPEVNLSSRDRIDYVAGTVGIEVKVKGSTAALRRQLTRYATHPTIQQLLVVTTLRRHRELPTSISGIPVTVLVVGGGLS</sequence>
<comment type="caution">
    <text evidence="1">The sequence shown here is derived from an EMBL/GenBank/DDBJ whole genome shotgun (WGS) entry which is preliminary data.</text>
</comment>
<keyword evidence="2" id="KW-1185">Reference proteome</keyword>
<reference evidence="1 2" key="1">
    <citation type="submission" date="2018-11" db="EMBL/GenBank/DDBJ databases">
        <authorList>
            <person name="Li F."/>
        </authorList>
    </citation>
    <scope>NUCLEOTIDE SEQUENCE [LARGE SCALE GENOMIC DNA]</scope>
    <source>
        <strain evidence="1 2">Gsoil 097</strain>
    </source>
</reference>
<dbReference type="OrthoDB" id="5119168at2"/>
<proteinExistence type="predicted"/>
<evidence type="ECO:0008006" key="3">
    <source>
        <dbReference type="Google" id="ProtNLM"/>
    </source>
</evidence>
<dbReference type="RefSeq" id="WP_123225717.1">
    <property type="nucleotide sequence ID" value="NZ_RJSE01000001.1"/>
</dbReference>
<dbReference type="Proteomes" id="UP000267128">
    <property type="component" value="Unassembled WGS sequence"/>
</dbReference>
<dbReference type="AlphaFoldDB" id="A0A3N0CS09"/>
<accession>A0A3N0CS09</accession>
<name>A0A3N0CS09_9ACTN</name>